<dbReference type="RefSeq" id="WP_379040711.1">
    <property type="nucleotide sequence ID" value="NZ_JBHSKW010000005.1"/>
</dbReference>
<dbReference type="SUPFAM" id="SSF69304">
    <property type="entry name" value="Tricorn protease N-terminal domain"/>
    <property type="match status" value="1"/>
</dbReference>
<keyword evidence="3" id="KW-1185">Reference proteome</keyword>
<protein>
    <submittedName>
        <fullName evidence="2">Uncharacterized protein</fullName>
    </submittedName>
</protein>
<feature type="chain" id="PRO_5045458815" evidence="1">
    <location>
        <begin position="20"/>
        <end position="326"/>
    </location>
</feature>
<dbReference type="EMBL" id="JBHULV010000008">
    <property type="protein sequence ID" value="MFD2730526.1"/>
    <property type="molecule type" value="Genomic_DNA"/>
</dbReference>
<evidence type="ECO:0000256" key="1">
    <source>
        <dbReference type="SAM" id="SignalP"/>
    </source>
</evidence>
<evidence type="ECO:0000313" key="2">
    <source>
        <dbReference type="EMBL" id="MFD2730526.1"/>
    </source>
</evidence>
<keyword evidence="1" id="KW-0732">Signal</keyword>
<comment type="caution">
    <text evidence="2">The sequence shown here is derived from an EMBL/GenBank/DDBJ whole genome shotgun (WGS) entry which is preliminary data.</text>
</comment>
<gene>
    <name evidence="2" type="ORF">ACFSSE_02320</name>
</gene>
<name>A0ABW5TML3_9SPHI</name>
<accession>A0ABW5TML3</accession>
<feature type="signal peptide" evidence="1">
    <location>
        <begin position="1"/>
        <end position="19"/>
    </location>
</feature>
<evidence type="ECO:0000313" key="3">
    <source>
        <dbReference type="Proteomes" id="UP001597546"/>
    </source>
</evidence>
<organism evidence="2 3">
    <name type="scientific">Pedobacter alpinus</name>
    <dbReference type="NCBI Taxonomy" id="1590643"/>
    <lineage>
        <taxon>Bacteria</taxon>
        <taxon>Pseudomonadati</taxon>
        <taxon>Bacteroidota</taxon>
        <taxon>Sphingobacteriia</taxon>
        <taxon>Sphingobacteriales</taxon>
        <taxon>Sphingobacteriaceae</taxon>
        <taxon>Pedobacter</taxon>
    </lineage>
</organism>
<reference evidence="3" key="1">
    <citation type="journal article" date="2019" name="Int. J. Syst. Evol. Microbiol.">
        <title>The Global Catalogue of Microorganisms (GCM) 10K type strain sequencing project: providing services to taxonomists for standard genome sequencing and annotation.</title>
        <authorList>
            <consortium name="The Broad Institute Genomics Platform"/>
            <consortium name="The Broad Institute Genome Sequencing Center for Infectious Disease"/>
            <person name="Wu L."/>
            <person name="Ma J."/>
        </authorList>
    </citation>
    <scope>NUCLEOTIDE SEQUENCE [LARGE SCALE GENOMIC DNA]</scope>
    <source>
        <strain evidence="3">KCTC 42456</strain>
    </source>
</reference>
<dbReference type="PROSITE" id="PS51257">
    <property type="entry name" value="PROKAR_LIPOPROTEIN"/>
    <property type="match status" value="1"/>
</dbReference>
<proteinExistence type="predicted"/>
<sequence>MKKTIFYLAIASISFLACSKSDDSNPTSASAESNTVFYTDTFNIYSTDLKGGNRKLVTSEGPNTNNNYIYATAYVPTADRLVYIYTEKYDKPFFLKTCKLDGSDKKTIKTFPAFTRVGLVKATSDGQIFYTLPGNPFPNQTPSKTFSIKADGTGETEITQQVYNSISDPDLISADGKGILSTSGYFFKLVNGTFDEANSFNILLNEEKDQTKIKELMISADASKVAFMQKTAVAGQYEIRIKDLIKNAPVSKVIYTVNLPSDSFDFSLEMCFVNGSKNILIKYGKFTSPQGSSNDFTNCELIDAATGNVTQTWKFMGDDIGSVVTN</sequence>
<dbReference type="Proteomes" id="UP001597546">
    <property type="component" value="Unassembled WGS sequence"/>
</dbReference>